<dbReference type="Proteomes" id="UP001153292">
    <property type="component" value="Chromosome 4"/>
</dbReference>
<dbReference type="InterPro" id="IPR011990">
    <property type="entry name" value="TPR-like_helical_dom_sf"/>
</dbReference>
<evidence type="ECO:0008006" key="5">
    <source>
        <dbReference type="Google" id="ProtNLM"/>
    </source>
</evidence>
<protein>
    <recommendedName>
        <fullName evidence="5">General transcription factor 3C polypeptide 3</fullName>
    </recommendedName>
</protein>
<feature type="repeat" description="TPR" evidence="1">
    <location>
        <begin position="154"/>
        <end position="187"/>
    </location>
</feature>
<feature type="repeat" description="TPR" evidence="1">
    <location>
        <begin position="401"/>
        <end position="434"/>
    </location>
</feature>
<dbReference type="Gene3D" id="1.25.40.10">
    <property type="entry name" value="Tetratricopeptide repeat domain"/>
    <property type="match status" value="2"/>
</dbReference>
<keyword evidence="4" id="KW-1185">Reference proteome</keyword>
<dbReference type="PROSITE" id="PS50005">
    <property type="entry name" value="TPR"/>
    <property type="match status" value="2"/>
</dbReference>
<dbReference type="SMART" id="SM00028">
    <property type="entry name" value="TPR"/>
    <property type="match status" value="4"/>
</dbReference>
<dbReference type="InterPro" id="IPR019734">
    <property type="entry name" value="TPR_rpt"/>
</dbReference>
<dbReference type="Pfam" id="PF13181">
    <property type="entry name" value="TPR_8"/>
    <property type="match status" value="1"/>
</dbReference>
<feature type="region of interest" description="Disordered" evidence="2">
    <location>
        <begin position="56"/>
        <end position="78"/>
    </location>
</feature>
<proteinExistence type="predicted"/>
<name>A0ABN8BDL6_CHISP</name>
<gene>
    <name evidence="3" type="ORF">CHILSU_LOCUS8583</name>
</gene>
<evidence type="ECO:0000256" key="2">
    <source>
        <dbReference type="SAM" id="MobiDB-lite"/>
    </source>
</evidence>
<organism evidence="3 4">
    <name type="scientific">Chilo suppressalis</name>
    <name type="common">Asiatic rice borer moth</name>
    <dbReference type="NCBI Taxonomy" id="168631"/>
    <lineage>
        <taxon>Eukaryota</taxon>
        <taxon>Metazoa</taxon>
        <taxon>Ecdysozoa</taxon>
        <taxon>Arthropoda</taxon>
        <taxon>Hexapoda</taxon>
        <taxon>Insecta</taxon>
        <taxon>Pterygota</taxon>
        <taxon>Neoptera</taxon>
        <taxon>Endopterygota</taxon>
        <taxon>Lepidoptera</taxon>
        <taxon>Glossata</taxon>
        <taxon>Ditrysia</taxon>
        <taxon>Pyraloidea</taxon>
        <taxon>Crambidae</taxon>
        <taxon>Crambinae</taxon>
        <taxon>Chilo</taxon>
    </lineage>
</organism>
<dbReference type="PANTHER" id="PTHR23082">
    <property type="entry name" value="TRANSCRIPTION INITIATION FACTOR IIIC TFIIIC , POLYPEPTIDE 3-RELATED"/>
    <property type="match status" value="1"/>
</dbReference>
<dbReference type="InterPro" id="IPR039340">
    <property type="entry name" value="Tfc4/TFIIIC-102/Sfc4"/>
</dbReference>
<reference evidence="3" key="1">
    <citation type="submission" date="2021-12" db="EMBL/GenBank/DDBJ databases">
        <authorList>
            <person name="King R."/>
        </authorList>
    </citation>
    <scope>NUCLEOTIDE SEQUENCE</scope>
</reference>
<accession>A0ABN8BDL6</accession>
<dbReference type="Pfam" id="PF13174">
    <property type="entry name" value="TPR_6"/>
    <property type="match status" value="1"/>
</dbReference>
<evidence type="ECO:0000256" key="1">
    <source>
        <dbReference type="PROSITE-ProRule" id="PRU00339"/>
    </source>
</evidence>
<dbReference type="EMBL" id="OU963897">
    <property type="protein sequence ID" value="CAH0405225.1"/>
    <property type="molecule type" value="Genomic_DNA"/>
</dbReference>
<dbReference type="PANTHER" id="PTHR23082:SF0">
    <property type="entry name" value="GENERAL TRANSCRIPTION FACTOR 3C POLYPEPTIDE 3"/>
    <property type="match status" value="1"/>
</dbReference>
<evidence type="ECO:0000313" key="4">
    <source>
        <dbReference type="Proteomes" id="UP001153292"/>
    </source>
</evidence>
<dbReference type="SUPFAM" id="SSF48452">
    <property type="entry name" value="TPR-like"/>
    <property type="match status" value="3"/>
</dbReference>
<sequence>MDKYMSRPEIAPGDEDNTALEVDLTNKFLNGELSFAEYSSEWYCADKKDDFCDNDDRLSDEDAEESPSTQSSEKVTRRRKVTRLTPALMGLMGEANLRFARGDKDMAEKMCHEIIKQVPAAAEPYQTLAQIYEDDPEKSLQFSLLAAHLSPSDANEWLRLAAISKQRNDIKQEMICYTQAINADPKNIAIHLKRLEVLTMLEESKYPLNNINRVKCYHRIVTALPSSEGDTIMKYARLASTMYHNNNEIEKTLEVMTNAYEKCSKYFTAEDLNILLELLITKKAYKTCIEIFVGHVGVEIEAEIQTIRKANDEIEEQTHYLNCTIPDNLPIDLRSKLLVCFVHLGAINLVQTLLQDFLSNDVEKAGDLYMDIEEALSTVGYHELAMQLLEPLVQNTSFDLGAVWLKHAECLYKLGRENDAIESYYKVLKHAPQHPTARKKLFTILEKKGSINEALEILQQDYKYVVNAGLLYEQYMILKKYNRPLKYLEVGEALLSKTFPRYRHQSELKIALRTKGAIIELIHNFRAMRGENPFNENDIHFDEEEDFKLTAEEEWLIFKDLMEVAHIHKQYSTMQRLSYGAIMSKALAPHRKNLEFLCFQSCLLNNDYINAMRFIREIAHKIPGARSWTLLNFVLNAIDEYPQVKFLYRLFEKDCSMIKKLFLGNHFITSGRYLVALKYFLEYHEQCKEPISALLVAITSLVMAAQKTMDKHHNLVLQGLCYLSIYHKLRKCNHESYYNIGRAFQMLNINNLAIAYYEKVLNSNSIAKCAKHGAIDLKKEAAYNLVLLYKGHSPQMARRYLNQYLVIE</sequence>
<evidence type="ECO:0000313" key="3">
    <source>
        <dbReference type="EMBL" id="CAH0405225.1"/>
    </source>
</evidence>
<keyword evidence="1" id="KW-0802">TPR repeat</keyword>